<dbReference type="EMBL" id="JARJLG010000034">
    <property type="protein sequence ID" value="KAJ7765933.1"/>
    <property type="molecule type" value="Genomic_DNA"/>
</dbReference>
<evidence type="ECO:0000256" key="1">
    <source>
        <dbReference type="ARBA" id="ARBA00022527"/>
    </source>
</evidence>
<keyword evidence="1" id="KW-0723">Serine/threonine-protein kinase</keyword>
<dbReference type="GO" id="GO:0004674">
    <property type="term" value="F:protein serine/threonine kinase activity"/>
    <property type="evidence" value="ECO:0007669"/>
    <property type="project" value="UniProtKB-KW"/>
</dbReference>
<dbReference type="SUPFAM" id="SSF56112">
    <property type="entry name" value="Protein kinase-like (PK-like)"/>
    <property type="match status" value="1"/>
</dbReference>
<reference evidence="6" key="1">
    <citation type="submission" date="2023-03" db="EMBL/GenBank/DDBJ databases">
        <title>Massive genome expansion in bonnet fungi (Mycena s.s.) driven by repeated elements and novel gene families across ecological guilds.</title>
        <authorList>
            <consortium name="Lawrence Berkeley National Laboratory"/>
            <person name="Harder C.B."/>
            <person name="Miyauchi S."/>
            <person name="Viragh M."/>
            <person name="Kuo A."/>
            <person name="Thoen E."/>
            <person name="Andreopoulos B."/>
            <person name="Lu D."/>
            <person name="Skrede I."/>
            <person name="Drula E."/>
            <person name="Henrissat B."/>
            <person name="Morin E."/>
            <person name="Kohler A."/>
            <person name="Barry K."/>
            <person name="LaButti K."/>
            <person name="Morin E."/>
            <person name="Salamov A."/>
            <person name="Lipzen A."/>
            <person name="Mereny Z."/>
            <person name="Hegedus B."/>
            <person name="Baldrian P."/>
            <person name="Stursova M."/>
            <person name="Weitz H."/>
            <person name="Taylor A."/>
            <person name="Grigoriev I.V."/>
            <person name="Nagy L.G."/>
            <person name="Martin F."/>
            <person name="Kauserud H."/>
        </authorList>
    </citation>
    <scope>NUCLEOTIDE SEQUENCE</scope>
    <source>
        <strain evidence="6">CBHHK188m</strain>
    </source>
</reference>
<evidence type="ECO:0000313" key="7">
    <source>
        <dbReference type="Proteomes" id="UP001215280"/>
    </source>
</evidence>
<evidence type="ECO:0000256" key="2">
    <source>
        <dbReference type="ARBA" id="ARBA00022679"/>
    </source>
</evidence>
<name>A0AAD7JLU4_9AGAR</name>
<dbReference type="Proteomes" id="UP001215280">
    <property type="component" value="Unassembled WGS sequence"/>
</dbReference>
<keyword evidence="7" id="KW-1185">Reference proteome</keyword>
<sequence length="682" mass="75857">MAEQIFVDFTEDKAISQPIQCGRTDCGRMINPGDPRHNIRNHNPNHPSKVVCADCREFYLVRPTNGASRSERRVTAVSDSPAFQEGKIYPRMMPPPFGYPRVDIPNSWNAPMSFPLPSSQWAGSSDQVYTGGYSENHAHYGSQRAAWASKAYQSGSPETIGIIMQVLREIPGKFRGQIVENLVEGKQNIPATITAPNLIASVVETMRPKLASATKGFEFGWHLLKVREVAGWVDLSEENPHQPYFYERCLVNPRSKAKDKGREGQNGAASFRSRNREVVPSGQQTASSAGGRTLKLSNASWEDPLQNDNPDNWTDPNHFPLEKRPRTISREHPSTPPPSKKRNIPAYLSPDRTKLRQALAIGGSSQMIQQASRPSTSERIEFFALTDCALKDLLQPSTPGGMQFFVCNPQHAAPGSLSVEFSDNIGVGTFKTTHVGHLTLIHLRTEGLGTIPNHPVTVKRMYQRCSKNTDSNSSAVTRYSYADEYALTVQEANLLYWASSLMGFTYSFINHFIANAPVEPPFDIPQLCFVHAGVAVVHDQVSGTNVANVSSIRRTYLLEELIDTENEDFVKFIHNGNALPLLPPSDPLYQIAEFLCSTQHVQYFKTDRAVFLSDLQGTKTLLTDPQIMTSPYAEHNEIAGGNNILGEGNVGKVFKEFPKQHACNDYCEWFKLPSMADPTLYP</sequence>
<evidence type="ECO:0000256" key="3">
    <source>
        <dbReference type="ARBA" id="ARBA00022777"/>
    </source>
</evidence>
<gene>
    <name evidence="6" type="ORF">DFH07DRAFT_1014521</name>
</gene>
<keyword evidence="2" id="KW-0808">Transferase</keyword>
<feature type="domain" description="Alpha-type protein kinase" evidence="5">
    <location>
        <begin position="381"/>
        <end position="675"/>
    </location>
</feature>
<evidence type="ECO:0000259" key="5">
    <source>
        <dbReference type="PROSITE" id="PS51158"/>
    </source>
</evidence>
<dbReference type="InterPro" id="IPR004166">
    <property type="entry name" value="a-kinase_dom"/>
</dbReference>
<dbReference type="PROSITE" id="PS51158">
    <property type="entry name" value="ALPHA_KINASE"/>
    <property type="match status" value="1"/>
</dbReference>
<dbReference type="GO" id="GO:0005524">
    <property type="term" value="F:ATP binding"/>
    <property type="evidence" value="ECO:0007669"/>
    <property type="project" value="InterPro"/>
</dbReference>
<feature type="region of interest" description="Disordered" evidence="4">
    <location>
        <begin position="256"/>
        <end position="348"/>
    </location>
</feature>
<evidence type="ECO:0000313" key="6">
    <source>
        <dbReference type="EMBL" id="KAJ7765933.1"/>
    </source>
</evidence>
<dbReference type="InterPro" id="IPR011009">
    <property type="entry name" value="Kinase-like_dom_sf"/>
</dbReference>
<proteinExistence type="predicted"/>
<evidence type="ECO:0000256" key="4">
    <source>
        <dbReference type="SAM" id="MobiDB-lite"/>
    </source>
</evidence>
<feature type="compositionally biased region" description="Basic and acidic residues" evidence="4">
    <location>
        <begin position="320"/>
        <end position="333"/>
    </location>
</feature>
<feature type="compositionally biased region" description="Polar residues" evidence="4">
    <location>
        <begin position="281"/>
        <end position="315"/>
    </location>
</feature>
<dbReference type="AlphaFoldDB" id="A0AAD7JLU4"/>
<organism evidence="6 7">
    <name type="scientific">Mycena maculata</name>
    <dbReference type="NCBI Taxonomy" id="230809"/>
    <lineage>
        <taxon>Eukaryota</taxon>
        <taxon>Fungi</taxon>
        <taxon>Dikarya</taxon>
        <taxon>Basidiomycota</taxon>
        <taxon>Agaricomycotina</taxon>
        <taxon>Agaricomycetes</taxon>
        <taxon>Agaricomycetidae</taxon>
        <taxon>Agaricales</taxon>
        <taxon>Marasmiineae</taxon>
        <taxon>Mycenaceae</taxon>
        <taxon>Mycena</taxon>
    </lineage>
</organism>
<keyword evidence="3" id="KW-0418">Kinase</keyword>
<dbReference type="Gene3D" id="3.20.200.10">
    <property type="entry name" value="MHCK/EF2 kinase"/>
    <property type="match status" value="1"/>
</dbReference>
<accession>A0AAD7JLU4</accession>
<dbReference type="Pfam" id="PF02816">
    <property type="entry name" value="Alpha_kinase"/>
    <property type="match status" value="1"/>
</dbReference>
<protein>
    <recommendedName>
        <fullName evidence="5">Alpha-type protein kinase domain-containing protein</fullName>
    </recommendedName>
</protein>
<comment type="caution">
    <text evidence="6">The sequence shown here is derived from an EMBL/GenBank/DDBJ whole genome shotgun (WGS) entry which is preliminary data.</text>
</comment>